<reference evidence="2 4" key="2">
    <citation type="submission" date="2016-11" db="EMBL/GenBank/DDBJ databases">
        <title>Whole genomes of Flavobacteriaceae.</title>
        <authorList>
            <person name="Stine C."/>
            <person name="Li C."/>
            <person name="Tadesse D."/>
        </authorList>
    </citation>
    <scope>NUCLEOTIDE SEQUENCE [LARGE SCALE GENOMIC DNA]</scope>
    <source>
        <strain evidence="2 4">ATCC 29551</strain>
    </source>
</reference>
<reference evidence="1 3" key="1">
    <citation type="submission" date="2014-07" db="EMBL/GenBank/DDBJ databases">
        <title>Genome of Flavobacterium hydatis DSM 2063.</title>
        <authorList>
            <person name="Pipes S.E."/>
            <person name="Stropko S.J."/>
            <person name="Newman J.D."/>
        </authorList>
    </citation>
    <scope>NUCLEOTIDE SEQUENCE [LARGE SCALE GENOMIC DNA]</scope>
    <source>
        <strain evidence="1 3">DSM 2063</strain>
    </source>
</reference>
<dbReference type="AlphaFoldDB" id="A0A086A3H1"/>
<dbReference type="eggNOG" id="ENOG502ZBHM">
    <property type="taxonomic scope" value="Bacteria"/>
</dbReference>
<dbReference type="EMBL" id="MUGY01000002">
    <property type="protein sequence ID" value="OXA97903.1"/>
    <property type="molecule type" value="Genomic_DNA"/>
</dbReference>
<proteinExistence type="predicted"/>
<accession>A0A086A3H1</accession>
<name>A0A086A3H1_FLAHY</name>
<evidence type="ECO:0000313" key="2">
    <source>
        <dbReference type="EMBL" id="OXA97903.1"/>
    </source>
</evidence>
<protein>
    <recommendedName>
        <fullName evidence="5">Nucleotidyltransferase</fullName>
    </recommendedName>
</protein>
<organism evidence="1 3">
    <name type="scientific">Flavobacterium hydatis</name>
    <name type="common">Cytophaga aquatilis</name>
    <dbReference type="NCBI Taxonomy" id="991"/>
    <lineage>
        <taxon>Bacteria</taxon>
        <taxon>Pseudomonadati</taxon>
        <taxon>Bacteroidota</taxon>
        <taxon>Flavobacteriia</taxon>
        <taxon>Flavobacteriales</taxon>
        <taxon>Flavobacteriaceae</taxon>
        <taxon>Flavobacterium</taxon>
    </lineage>
</organism>
<keyword evidence="4" id="KW-1185">Reference proteome</keyword>
<evidence type="ECO:0000313" key="3">
    <source>
        <dbReference type="Proteomes" id="UP000028712"/>
    </source>
</evidence>
<dbReference type="Proteomes" id="UP000028712">
    <property type="component" value="Unassembled WGS sequence"/>
</dbReference>
<dbReference type="STRING" id="991.IW20_20105"/>
<evidence type="ECO:0000313" key="1">
    <source>
        <dbReference type="EMBL" id="KFF11235.1"/>
    </source>
</evidence>
<dbReference type="Proteomes" id="UP000198424">
    <property type="component" value="Unassembled WGS sequence"/>
</dbReference>
<evidence type="ECO:0008006" key="5">
    <source>
        <dbReference type="Google" id="ProtNLM"/>
    </source>
</evidence>
<evidence type="ECO:0000313" key="4">
    <source>
        <dbReference type="Proteomes" id="UP000198424"/>
    </source>
</evidence>
<comment type="caution">
    <text evidence="1">The sequence shown here is derived from an EMBL/GenBank/DDBJ whole genome shotgun (WGS) entry which is preliminary data.</text>
</comment>
<gene>
    <name evidence="2" type="ORF">B0A62_03330</name>
    <name evidence="1" type="ORF">IW20_20105</name>
</gene>
<sequence length="289" mass="32084">MARSISEIQAKMIEAVGANQILSGQLTSITSTSKTSIARLFTFIVATAIWMLEVFFDQHKKEVDEKLANQKSGTLPWYRTMALRFQYGFDLVKDEDYFNNKDKDGNEAEASKIEASKIVKYAAVNEAPESSRVIIKIAGEDSGRVLAPINELQKEAFDAYIDEIKVAGVKVTVLNYKPDLLALSIQIKRDAMLLNSTGMRIKDGEYPVINAIQEFMKELPFDGDLRLSALVDKLQSVEGVLDATIVGATSAWINPQTGDYGKPQNIFISTIPSSGYFKITDFKGIEYVV</sequence>
<dbReference type="RefSeq" id="WP_035626344.1">
    <property type="nucleotide sequence ID" value="NZ_JBEWQG010000027.1"/>
</dbReference>
<dbReference type="EMBL" id="JPRM01000036">
    <property type="protein sequence ID" value="KFF11235.1"/>
    <property type="molecule type" value="Genomic_DNA"/>
</dbReference>
<dbReference type="OrthoDB" id="1053324at2"/>